<dbReference type="Pfam" id="PF05787">
    <property type="entry name" value="PhoX"/>
    <property type="match status" value="1"/>
</dbReference>
<protein>
    <submittedName>
        <fullName evidence="1">dTDP-glucose 4,6-dehydratase</fullName>
    </submittedName>
</protein>
<comment type="caution">
    <text evidence="1">The sequence shown here is derived from an EMBL/GenBank/DDBJ whole genome shotgun (WGS) entry which is preliminary data.</text>
</comment>
<name>A0A2W7CM19_9HYPH</name>
<sequence>MTEHRSPDAKFRTSLLEENDGPATNLTDNRTMGEIITARFSRRCFLKGSLAVSAIAATVSPLALVSADQARAAEGSAFAFDELEAGIDDKHHVAPGYDADVLLRWGDPLFADSPEFDPTKQSAQAQAKQFGYNNDYVGYIAIDGSAEHGLLVVNHEYTNPHLMFPGIVKIVEKDGKKSAEIAPLSKEQVDVEMAAHGGTIVEIRKDGGKWQVVREGKLNRRITSNTEMALSGPVAGHDRVKTNADPSGTKVLGTVNNCAGGVTPWGTYVMAEENIHGYFSGELPEGHKEAANYKRLGIPEGAYEWAAHYDRFDLAKEPNEANRFGWIVEVDVNDPTSTPRKRTAMGRFKHEGAESIVAKDGRVVFYLGDDERFDYVYKFVTTGKFNPNDLAANKDLLDDGTLHVAKFAEDGSVEWLPIVFGQGPLTAENGFASQADVLIETRRAADLLGATKMDRPEDIQPNAVNGKVYVMLTNNSKRKADQVDAANPRAENAFGHIVEIAEDGGDFTAAKGKWEVLLKCGDPAVANVGATFSTATTANGWFGMPDNCAVDSAGRLWVATDGQGPKATGRTDGLWAVDTEGSARATSKLFFRVPIGAEMCGPLFAPDDQTAFVAVQHPGDGGEDWQPFGRPSYYEDLSTRWPDFKPDMPVRPAVVAITKQGGGKIAV</sequence>
<accession>A0A2W7CM19</accession>
<dbReference type="RefSeq" id="WP_111547772.1">
    <property type="nucleotide sequence ID" value="NZ_MZXV01000065.1"/>
</dbReference>
<dbReference type="InterPro" id="IPR006311">
    <property type="entry name" value="TAT_signal"/>
</dbReference>
<gene>
    <name evidence="1" type="ORF">B5V02_30440</name>
</gene>
<dbReference type="PANTHER" id="PTHR35399">
    <property type="entry name" value="SLR8030 PROTEIN"/>
    <property type="match status" value="1"/>
</dbReference>
<keyword evidence="2" id="KW-1185">Reference proteome</keyword>
<evidence type="ECO:0000313" key="1">
    <source>
        <dbReference type="EMBL" id="PZV34829.1"/>
    </source>
</evidence>
<proteinExistence type="predicted"/>
<dbReference type="Proteomes" id="UP000248616">
    <property type="component" value="Unassembled WGS sequence"/>
</dbReference>
<dbReference type="EMBL" id="MZXV01000065">
    <property type="protein sequence ID" value="PZV34829.1"/>
    <property type="molecule type" value="Genomic_DNA"/>
</dbReference>
<reference evidence="2" key="1">
    <citation type="submission" date="2017-03" db="EMBL/GenBank/DDBJ databases">
        <authorList>
            <person name="Safronova V.I."/>
            <person name="Sazanova A.L."/>
            <person name="Chirak E.R."/>
        </authorList>
    </citation>
    <scope>NUCLEOTIDE SEQUENCE [LARGE SCALE GENOMIC DNA]</scope>
    <source>
        <strain evidence="2">Ach-343</strain>
    </source>
</reference>
<dbReference type="PANTHER" id="PTHR35399:SF2">
    <property type="entry name" value="DUF839 DOMAIN-CONTAINING PROTEIN"/>
    <property type="match status" value="1"/>
</dbReference>
<dbReference type="InterPro" id="IPR008557">
    <property type="entry name" value="PhoX"/>
</dbReference>
<dbReference type="AlphaFoldDB" id="A0A2W7CM19"/>
<dbReference type="PROSITE" id="PS51318">
    <property type="entry name" value="TAT"/>
    <property type="match status" value="1"/>
</dbReference>
<evidence type="ECO:0000313" key="2">
    <source>
        <dbReference type="Proteomes" id="UP000248616"/>
    </source>
</evidence>
<dbReference type="OrthoDB" id="9801383at2"/>
<organism evidence="1 2">
    <name type="scientific">Mesorhizobium kowhaii</name>
    <dbReference type="NCBI Taxonomy" id="1300272"/>
    <lineage>
        <taxon>Bacteria</taxon>
        <taxon>Pseudomonadati</taxon>
        <taxon>Pseudomonadota</taxon>
        <taxon>Alphaproteobacteria</taxon>
        <taxon>Hyphomicrobiales</taxon>
        <taxon>Phyllobacteriaceae</taxon>
        <taxon>Mesorhizobium</taxon>
    </lineage>
</organism>
<dbReference type="SUPFAM" id="SSF63829">
    <property type="entry name" value="Calcium-dependent phosphotriesterase"/>
    <property type="match status" value="1"/>
</dbReference>